<protein>
    <submittedName>
        <fullName evidence="1">Uncharacterized protein</fullName>
    </submittedName>
</protein>
<organism evidence="1 2">
    <name type="scientific">Solanum tuberosum</name>
    <name type="common">Potato</name>
    <dbReference type="NCBI Taxonomy" id="4113"/>
    <lineage>
        <taxon>Eukaryota</taxon>
        <taxon>Viridiplantae</taxon>
        <taxon>Streptophyta</taxon>
        <taxon>Embryophyta</taxon>
        <taxon>Tracheophyta</taxon>
        <taxon>Spermatophyta</taxon>
        <taxon>Magnoliopsida</taxon>
        <taxon>eudicotyledons</taxon>
        <taxon>Gunneridae</taxon>
        <taxon>Pentapetalae</taxon>
        <taxon>asterids</taxon>
        <taxon>lamiids</taxon>
        <taxon>Solanales</taxon>
        <taxon>Solanaceae</taxon>
        <taxon>Solanoideae</taxon>
        <taxon>Solaneae</taxon>
        <taxon>Solanum</taxon>
    </lineage>
</organism>
<sequence length="151" mass="16609">MIFNSSYQTIDLEIEVTEEEYQEWYIPRALRSFFCYSPTALGVPVLAFLDLPRLKIACFERGETLIASTYRLSELEKKVLEGYDSISAKSLSGSSYYIPSLLSISTVDAIEALNAISGGEDIPTATIGVDSTSFVRVRALAGIASARYLTV</sequence>
<evidence type="ECO:0000313" key="2">
    <source>
        <dbReference type="Proteomes" id="UP000826656"/>
    </source>
</evidence>
<accession>A0ABQ7VAM8</accession>
<dbReference type="Proteomes" id="UP000826656">
    <property type="component" value="Unassembled WGS sequence"/>
</dbReference>
<comment type="caution">
    <text evidence="1">The sequence shown here is derived from an EMBL/GenBank/DDBJ whole genome shotgun (WGS) entry which is preliminary data.</text>
</comment>
<reference evidence="1 2" key="1">
    <citation type="journal article" date="2021" name="bioRxiv">
        <title>Chromosome-scale and haplotype-resolved genome assembly of a tetraploid potato cultivar.</title>
        <authorList>
            <person name="Sun H."/>
            <person name="Jiao W.-B."/>
            <person name="Krause K."/>
            <person name="Campoy J.A."/>
            <person name="Goel M."/>
            <person name="Folz-Donahue K."/>
            <person name="Kukat C."/>
            <person name="Huettel B."/>
            <person name="Schneeberger K."/>
        </authorList>
    </citation>
    <scope>NUCLEOTIDE SEQUENCE [LARGE SCALE GENOMIC DNA]</scope>
    <source>
        <strain evidence="1">SolTubOtavaFocal</strain>
        <tissue evidence="1">Leaves</tissue>
    </source>
</reference>
<name>A0ABQ7VAM8_SOLTU</name>
<keyword evidence="2" id="KW-1185">Reference proteome</keyword>
<proteinExistence type="predicted"/>
<evidence type="ECO:0000313" key="1">
    <source>
        <dbReference type="EMBL" id="KAH0761111.1"/>
    </source>
</evidence>
<gene>
    <name evidence="1" type="ORF">KY290_017184</name>
</gene>
<dbReference type="EMBL" id="JAIVGD010000013">
    <property type="protein sequence ID" value="KAH0761111.1"/>
    <property type="molecule type" value="Genomic_DNA"/>
</dbReference>